<proteinExistence type="inferred from homology"/>
<dbReference type="AlphaFoldDB" id="A0A6A6R6J0"/>
<dbReference type="GO" id="GO:0005975">
    <property type="term" value="P:carbohydrate metabolic process"/>
    <property type="evidence" value="ECO:0007669"/>
    <property type="project" value="InterPro"/>
</dbReference>
<feature type="compositionally biased region" description="Basic and acidic residues" evidence="10">
    <location>
        <begin position="736"/>
        <end position="745"/>
    </location>
</feature>
<dbReference type="PANTHER" id="PTHR11742:SF103">
    <property type="entry name" value="ENDOPLASMIC RETICULUM MANNOSIDASE MNL2-RELATED"/>
    <property type="match status" value="1"/>
</dbReference>
<evidence type="ECO:0000256" key="10">
    <source>
        <dbReference type="SAM" id="MobiDB-lite"/>
    </source>
</evidence>
<evidence type="ECO:0000256" key="3">
    <source>
        <dbReference type="ARBA" id="ARBA00007658"/>
    </source>
</evidence>
<accession>A0A6A6R6J0</accession>
<dbReference type="EC" id="3.2.1.-" evidence="9"/>
<keyword evidence="9 11" id="KW-0326">Glycosidase</keyword>
<evidence type="ECO:0000313" key="11">
    <source>
        <dbReference type="EMBL" id="KAF2500022.1"/>
    </source>
</evidence>
<feature type="region of interest" description="Disordered" evidence="10">
    <location>
        <begin position="33"/>
        <end position="58"/>
    </location>
</feature>
<feature type="compositionally biased region" description="Low complexity" evidence="10">
    <location>
        <begin position="800"/>
        <end position="813"/>
    </location>
</feature>
<organism evidence="11 12">
    <name type="scientific">Lophium mytilinum</name>
    <dbReference type="NCBI Taxonomy" id="390894"/>
    <lineage>
        <taxon>Eukaryota</taxon>
        <taxon>Fungi</taxon>
        <taxon>Dikarya</taxon>
        <taxon>Ascomycota</taxon>
        <taxon>Pezizomycotina</taxon>
        <taxon>Dothideomycetes</taxon>
        <taxon>Pleosporomycetidae</taxon>
        <taxon>Mytilinidiales</taxon>
        <taxon>Mytilinidiaceae</taxon>
        <taxon>Lophium</taxon>
    </lineage>
</organism>
<reference evidence="11" key="1">
    <citation type="journal article" date="2020" name="Stud. Mycol.">
        <title>101 Dothideomycetes genomes: a test case for predicting lifestyles and emergence of pathogens.</title>
        <authorList>
            <person name="Haridas S."/>
            <person name="Albert R."/>
            <person name="Binder M."/>
            <person name="Bloem J."/>
            <person name="Labutti K."/>
            <person name="Salamov A."/>
            <person name="Andreopoulos B."/>
            <person name="Baker S."/>
            <person name="Barry K."/>
            <person name="Bills G."/>
            <person name="Bluhm B."/>
            <person name="Cannon C."/>
            <person name="Castanera R."/>
            <person name="Culley D."/>
            <person name="Daum C."/>
            <person name="Ezra D."/>
            <person name="Gonzalez J."/>
            <person name="Henrissat B."/>
            <person name="Kuo A."/>
            <person name="Liang C."/>
            <person name="Lipzen A."/>
            <person name="Lutzoni F."/>
            <person name="Magnuson J."/>
            <person name="Mondo S."/>
            <person name="Nolan M."/>
            <person name="Ohm R."/>
            <person name="Pangilinan J."/>
            <person name="Park H.-J."/>
            <person name="Ramirez L."/>
            <person name="Alfaro M."/>
            <person name="Sun H."/>
            <person name="Tritt A."/>
            <person name="Yoshinaga Y."/>
            <person name="Zwiers L.-H."/>
            <person name="Turgeon B."/>
            <person name="Goodwin S."/>
            <person name="Spatafora J."/>
            <person name="Crous P."/>
            <person name="Grigoriev I."/>
        </authorList>
    </citation>
    <scope>NUCLEOTIDE SEQUENCE</scope>
    <source>
        <strain evidence="11">CBS 269.34</strain>
    </source>
</reference>
<feature type="binding site" evidence="7">
    <location>
        <position position="942"/>
    </location>
    <ligand>
        <name>Ca(2+)</name>
        <dbReference type="ChEBI" id="CHEBI:29108"/>
    </ligand>
</feature>
<dbReference type="OrthoDB" id="8118055at2759"/>
<dbReference type="Pfam" id="PF01532">
    <property type="entry name" value="Glyco_hydro_47"/>
    <property type="match status" value="1"/>
</dbReference>
<keyword evidence="4 9" id="KW-0378">Hydrolase</keyword>
<feature type="region of interest" description="Disordered" evidence="10">
    <location>
        <begin position="466"/>
        <end position="492"/>
    </location>
</feature>
<dbReference type="GO" id="GO:0016020">
    <property type="term" value="C:membrane"/>
    <property type="evidence" value="ECO:0007669"/>
    <property type="project" value="InterPro"/>
</dbReference>
<feature type="active site" description="Proton donor" evidence="6">
    <location>
        <position position="664"/>
    </location>
</feature>
<comment type="pathway">
    <text evidence="2">Protein modification; protein glycosylation.</text>
</comment>
<feature type="compositionally biased region" description="Basic and acidic residues" evidence="10">
    <location>
        <begin position="759"/>
        <end position="793"/>
    </location>
</feature>
<dbReference type="PANTHER" id="PTHR11742">
    <property type="entry name" value="MANNOSYL-OLIGOSACCHARIDE ALPHA-1,2-MANNOSIDASE-RELATED"/>
    <property type="match status" value="1"/>
</dbReference>
<dbReference type="InterPro" id="IPR001382">
    <property type="entry name" value="Glyco_hydro_47"/>
</dbReference>
<dbReference type="Proteomes" id="UP000799750">
    <property type="component" value="Unassembled WGS sequence"/>
</dbReference>
<dbReference type="GO" id="GO:0004571">
    <property type="term" value="F:mannosyl-oligosaccharide 1,2-alpha-mannosidase activity"/>
    <property type="evidence" value="ECO:0007669"/>
    <property type="project" value="InterPro"/>
</dbReference>
<feature type="active site" evidence="6">
    <location>
        <position position="856"/>
    </location>
</feature>
<feature type="region of interest" description="Disordered" evidence="10">
    <location>
        <begin position="86"/>
        <end position="137"/>
    </location>
</feature>
<dbReference type="InterPro" id="IPR036026">
    <property type="entry name" value="Seven-hairpin_glycosidases"/>
</dbReference>
<evidence type="ECO:0000256" key="6">
    <source>
        <dbReference type="PIRSR" id="PIRSR601382-1"/>
    </source>
</evidence>
<feature type="region of interest" description="Disordered" evidence="10">
    <location>
        <begin position="423"/>
        <end position="447"/>
    </location>
</feature>
<feature type="region of interest" description="Disordered" evidence="10">
    <location>
        <begin position="728"/>
        <end position="822"/>
    </location>
</feature>
<evidence type="ECO:0000256" key="1">
    <source>
        <dbReference type="ARBA" id="ARBA00001913"/>
    </source>
</evidence>
<feature type="active site" description="Proton donor" evidence="6">
    <location>
        <position position="300"/>
    </location>
</feature>
<protein>
    <recommendedName>
        <fullName evidence="9">alpha-1,2-Mannosidase</fullName>
        <ecNumber evidence="9">3.2.1.-</ecNumber>
    </recommendedName>
</protein>
<dbReference type="InterPro" id="IPR050749">
    <property type="entry name" value="Glycosyl_Hydrolase_47"/>
</dbReference>
<dbReference type="SUPFAM" id="SSF48225">
    <property type="entry name" value="Seven-hairpin glycosidases"/>
    <property type="match status" value="1"/>
</dbReference>
<keyword evidence="7" id="KW-0106">Calcium</keyword>
<evidence type="ECO:0000313" key="12">
    <source>
        <dbReference type="Proteomes" id="UP000799750"/>
    </source>
</evidence>
<dbReference type="GO" id="GO:0005509">
    <property type="term" value="F:calcium ion binding"/>
    <property type="evidence" value="ECO:0007669"/>
    <property type="project" value="InterPro"/>
</dbReference>
<dbReference type="PRINTS" id="PR00747">
    <property type="entry name" value="GLYHDRLASE47"/>
</dbReference>
<gene>
    <name evidence="11" type="ORF">BU16DRAFT_569825</name>
</gene>
<sequence length="951" mass="105954">MFRYRRYRVFVALAVVTIFALYKFGSTGSWRQPSLLPTGEKSAPLEEDSEGIVPPISWMPRPHEVVQETKKLQVEVSGIETSLTLPLETPPPIASVSHPVQNTPPGSPKPAKESAAAAEASPSITSTPVGMGHLEDDKKQFVPGKNEVLHEHGQGRLEIPPIPSDAPAIYWKPLPEHFPVPSKSTIQLPSGSPKPIPKIQFDFKEETVEAKTDRLSKLKTIKGAFLHSWKGYKDNAWMKDELSPVSGGFRNPFAGWGATLVDTLDTLWMMGLKPEFEEAVEAVKTIDFTTSPRGDIPMFETTIRYLGGLLAAYDISNQKYPVLLEKAVELGEVLMGAFDTPNRMPITYYYWRPTFASQPHRASNRVILAEIGSLSVEFTRLAQLTGEPKYYDAIARITDALELFQKETRLPGMWPTYIDASGCKRPTNANPVEPEEKEASGSTPLLEDDFDEDELVPLDLPKPVEFIPVDNEKPEKKLPGKEKRQLDAPDATLADSIAPRTAAKAAPKAQATIPAVPECEDQGMVSYSEFGTETFTLGGMSDSTYEYLPKEWILLGGRVDSYRTMYEKSVDVVKEHLLFRPMLPDGADVLFSGSFSVPALSTYTKSGGIGDLDNENAHLTCFAGGMFALGAKIFNREEDLEIAKKLTEGCVWSYNATTTGIMPESFYVVGCESQKSCEWNETMWWEKIDPHSENRIKSYKDQMSRYTKQLAEASASYEAAMAAATGAPEAQATGVDKTELEREVAEVEAEATGLPKAVGLEKRQLDSTDEKPSKTEKKAEEELLLEKPAAKTNDDEEITPSDSSDKPSPTLPTFPILYSPRPPQSHEEFVKNRIQEERLPKGVTSIRSKKYILRPEAIESVFYLYRITGDSHWREVGWEMYQAIAQHTTTEYGNSAIDDVTKTAPELLDEMESFWLAETLKYFYLLFEEESAVSLDDWVLNTEAHPFKRGA</sequence>
<evidence type="ECO:0000256" key="4">
    <source>
        <dbReference type="ARBA" id="ARBA00022801"/>
    </source>
</evidence>
<dbReference type="EMBL" id="MU004183">
    <property type="protein sequence ID" value="KAF2500022.1"/>
    <property type="molecule type" value="Genomic_DNA"/>
</dbReference>
<evidence type="ECO:0000256" key="2">
    <source>
        <dbReference type="ARBA" id="ARBA00004922"/>
    </source>
</evidence>
<dbReference type="Gene3D" id="1.50.10.10">
    <property type="match status" value="3"/>
</dbReference>
<evidence type="ECO:0000256" key="8">
    <source>
        <dbReference type="PIRSR" id="PIRSR601382-3"/>
    </source>
</evidence>
<evidence type="ECO:0000256" key="9">
    <source>
        <dbReference type="RuleBase" id="RU361193"/>
    </source>
</evidence>
<feature type="active site" evidence="6">
    <location>
        <position position="542"/>
    </location>
</feature>
<evidence type="ECO:0000256" key="5">
    <source>
        <dbReference type="ARBA" id="ARBA00023157"/>
    </source>
</evidence>
<feature type="compositionally biased region" description="Low complexity" evidence="10">
    <location>
        <begin position="113"/>
        <end position="128"/>
    </location>
</feature>
<name>A0A6A6R6J0_9PEZI</name>
<evidence type="ECO:0000256" key="7">
    <source>
        <dbReference type="PIRSR" id="PIRSR601382-2"/>
    </source>
</evidence>
<feature type="disulfide bond" evidence="8">
    <location>
        <begin position="621"/>
        <end position="650"/>
    </location>
</feature>
<dbReference type="GO" id="GO:0036503">
    <property type="term" value="P:ERAD pathway"/>
    <property type="evidence" value="ECO:0007669"/>
    <property type="project" value="UniProtKB-ARBA"/>
</dbReference>
<keyword evidence="5 8" id="KW-1015">Disulfide bond</keyword>
<comment type="cofactor">
    <cofactor evidence="1 7">
        <name>Ca(2+)</name>
        <dbReference type="ChEBI" id="CHEBI:29108"/>
    </cofactor>
</comment>
<comment type="similarity">
    <text evidence="3 9">Belongs to the glycosyl hydrolase 47 family.</text>
</comment>
<dbReference type="UniPathway" id="UPA00378"/>
<dbReference type="GO" id="GO:0005783">
    <property type="term" value="C:endoplasmic reticulum"/>
    <property type="evidence" value="ECO:0007669"/>
    <property type="project" value="TreeGrafter"/>
</dbReference>
<keyword evidence="12" id="KW-1185">Reference proteome</keyword>
<keyword evidence="7" id="KW-0479">Metal-binding</keyword>
<dbReference type="InterPro" id="IPR012341">
    <property type="entry name" value="6hp_glycosidase-like_sf"/>
</dbReference>
<feature type="compositionally biased region" description="Basic and acidic residues" evidence="10">
    <location>
        <begin position="470"/>
        <end position="487"/>
    </location>
</feature>